<keyword evidence="3" id="KW-1185">Reference proteome</keyword>
<dbReference type="Proteomes" id="UP000683925">
    <property type="component" value="Unassembled WGS sequence"/>
</dbReference>
<sequence>MLILITLRANCLKKHLFKSFLNIFSQPKLFYYIRLLLIVSLMHIIFYIGKTCTTFLNTCQSNVSGV</sequence>
<name>A0A8S1WFG0_PAROT</name>
<comment type="caution">
    <text evidence="2">The sequence shown here is derived from an EMBL/GenBank/DDBJ whole genome shotgun (WGS) entry which is preliminary data.</text>
</comment>
<dbReference type="AlphaFoldDB" id="A0A8S1WFG0"/>
<gene>
    <name evidence="2" type="ORF">POCTA_138.1.T0840005</name>
</gene>
<reference evidence="2" key="1">
    <citation type="submission" date="2021-01" db="EMBL/GenBank/DDBJ databases">
        <authorList>
            <consortium name="Genoscope - CEA"/>
            <person name="William W."/>
        </authorList>
    </citation>
    <scope>NUCLEOTIDE SEQUENCE</scope>
</reference>
<keyword evidence="1" id="KW-0812">Transmembrane</keyword>
<evidence type="ECO:0000313" key="3">
    <source>
        <dbReference type="Proteomes" id="UP000683925"/>
    </source>
</evidence>
<evidence type="ECO:0000256" key="1">
    <source>
        <dbReference type="SAM" id="Phobius"/>
    </source>
</evidence>
<keyword evidence="1" id="KW-0472">Membrane</keyword>
<dbReference type="EMBL" id="CAJJDP010000083">
    <property type="protein sequence ID" value="CAD8184696.1"/>
    <property type="molecule type" value="Genomic_DNA"/>
</dbReference>
<feature type="transmembrane region" description="Helical" evidence="1">
    <location>
        <begin position="29"/>
        <end position="48"/>
    </location>
</feature>
<keyword evidence="1" id="KW-1133">Transmembrane helix</keyword>
<accession>A0A8S1WFG0</accession>
<proteinExistence type="predicted"/>
<protein>
    <submittedName>
        <fullName evidence="2">Uncharacterized protein</fullName>
    </submittedName>
</protein>
<evidence type="ECO:0000313" key="2">
    <source>
        <dbReference type="EMBL" id="CAD8184696.1"/>
    </source>
</evidence>
<organism evidence="2 3">
    <name type="scientific">Paramecium octaurelia</name>
    <dbReference type="NCBI Taxonomy" id="43137"/>
    <lineage>
        <taxon>Eukaryota</taxon>
        <taxon>Sar</taxon>
        <taxon>Alveolata</taxon>
        <taxon>Ciliophora</taxon>
        <taxon>Intramacronucleata</taxon>
        <taxon>Oligohymenophorea</taxon>
        <taxon>Peniculida</taxon>
        <taxon>Parameciidae</taxon>
        <taxon>Paramecium</taxon>
    </lineage>
</organism>